<sequence>MSPTNKTHHAERLSAIIDEKREAFIRLSDEIWAYAETRYTEQKSAELVAATLEQEGFDVVREAGDVPHAIVGSFGSGAPVIAILGEYDALFNLSQRPGLTEKQPIEAGGNGHGCGHNLLGAGALAAAAALRIYMLENGLAGTVKYYGCPAEEGGGGKAFMARAGLFDGVDAALTWHPSTRNGVMSYGFLATCQVYYKFKGRSSHAAASPHLGRSALDAVELMNVGANYLREHLEQETRLHYAVTNAGGISPNVVQAEAEVLYKLRAPLNEQVAQMYERVTNIARGAALMTETELEIRFDAASSNMILNTALEKVMQQNFERLGVPQFDAEEKAFASHIRLTLSPQELQSDRQQGDDTEQPLADKLEAYKPKAGIVPGSTDVGDVSWLVPTAQCGTACLALGTPLHTWQVVSQGATSIGHKGMLHAGKVMAATAAELLLNPELLALAKQEHEAEREGKPYQSLIPPEAKPLPVVAR</sequence>
<protein>
    <submittedName>
        <fullName evidence="3">Amidohydrolase</fullName>
    </submittedName>
</protein>
<name>A0A1B2DH84_9BACL</name>
<organism evidence="3">
    <name type="scientific">Paenibacillus sp. BIHB 4019</name>
    <dbReference type="NCBI Taxonomy" id="1870819"/>
    <lineage>
        <taxon>Bacteria</taxon>
        <taxon>Bacillati</taxon>
        <taxon>Bacillota</taxon>
        <taxon>Bacilli</taxon>
        <taxon>Bacillales</taxon>
        <taxon>Paenibacillaceae</taxon>
        <taxon>Paenibacillus</taxon>
    </lineage>
</organism>
<dbReference type="Pfam" id="PF07687">
    <property type="entry name" value="M20_dimer"/>
    <property type="match status" value="1"/>
</dbReference>
<dbReference type="InterPro" id="IPR011650">
    <property type="entry name" value="Peptidase_M20_dimer"/>
</dbReference>
<feature type="region of interest" description="Disordered" evidence="1">
    <location>
        <begin position="449"/>
        <end position="475"/>
    </location>
</feature>
<dbReference type="GO" id="GO:0005737">
    <property type="term" value="C:cytoplasm"/>
    <property type="evidence" value="ECO:0007669"/>
    <property type="project" value="TreeGrafter"/>
</dbReference>
<evidence type="ECO:0000313" key="3">
    <source>
        <dbReference type="EMBL" id="ANY67097.1"/>
    </source>
</evidence>
<accession>A0A1B2DH84</accession>
<feature type="domain" description="Peptidase M20 dimerisation" evidence="2">
    <location>
        <begin position="197"/>
        <end position="284"/>
    </location>
</feature>
<dbReference type="Pfam" id="PF01546">
    <property type="entry name" value="Peptidase_M20"/>
    <property type="match status" value="1"/>
</dbReference>
<dbReference type="InterPro" id="IPR002933">
    <property type="entry name" value="Peptidase_M20"/>
</dbReference>
<dbReference type="InterPro" id="IPR052030">
    <property type="entry name" value="Peptidase_M20/M20A_hydrolases"/>
</dbReference>
<dbReference type="GO" id="GO:0016805">
    <property type="term" value="F:dipeptidase activity"/>
    <property type="evidence" value="ECO:0007669"/>
    <property type="project" value="TreeGrafter"/>
</dbReference>
<reference evidence="3" key="1">
    <citation type="submission" date="2016-08" db="EMBL/GenBank/DDBJ databases">
        <title>Complete Genome Seqeunce of Paenibacillus sp. BIHB 4019 from tea rhizoplane.</title>
        <authorList>
            <person name="Thakur R."/>
            <person name="Swarnkar M.K."/>
            <person name="Gulati A."/>
        </authorList>
    </citation>
    <scope>NUCLEOTIDE SEQUENCE [LARGE SCALE GENOMIC DNA]</scope>
    <source>
        <strain evidence="3">BIHB4019</strain>
    </source>
</reference>
<dbReference type="EMBL" id="CP016808">
    <property type="protein sequence ID" value="ANY67097.1"/>
    <property type="molecule type" value="Genomic_DNA"/>
</dbReference>
<dbReference type="GO" id="GO:0046657">
    <property type="term" value="P:folic acid catabolic process"/>
    <property type="evidence" value="ECO:0007669"/>
    <property type="project" value="TreeGrafter"/>
</dbReference>
<dbReference type="InterPro" id="IPR017145">
    <property type="entry name" value="Aminobenzoyl-glu_utiliz_pB"/>
</dbReference>
<dbReference type="RefSeq" id="WP_099518311.1">
    <property type="nucleotide sequence ID" value="NZ_CP016808.1"/>
</dbReference>
<dbReference type="PIRSF" id="PIRSF037227">
    <property type="entry name" value="Aminobenzoyl-glu_utiliz_pB"/>
    <property type="match status" value="1"/>
</dbReference>
<keyword evidence="3" id="KW-0378">Hydrolase</keyword>
<evidence type="ECO:0000259" key="2">
    <source>
        <dbReference type="Pfam" id="PF07687"/>
    </source>
</evidence>
<gene>
    <name evidence="3" type="ORF">BBD42_11965</name>
</gene>
<dbReference type="InterPro" id="IPR036264">
    <property type="entry name" value="Bact_exopeptidase_dim_dom"/>
</dbReference>
<dbReference type="SUPFAM" id="SSF53187">
    <property type="entry name" value="Zn-dependent exopeptidases"/>
    <property type="match status" value="1"/>
</dbReference>
<dbReference type="InterPro" id="IPR017439">
    <property type="entry name" value="Amidohydrolase"/>
</dbReference>
<dbReference type="FunFam" id="3.30.70.360:FF:000004">
    <property type="entry name" value="Peptidase M20 domain-containing protein 2"/>
    <property type="match status" value="1"/>
</dbReference>
<dbReference type="Gene3D" id="3.40.630.10">
    <property type="entry name" value="Zn peptidases"/>
    <property type="match status" value="2"/>
</dbReference>
<dbReference type="NCBIfam" id="TIGR01891">
    <property type="entry name" value="amidohydrolases"/>
    <property type="match status" value="1"/>
</dbReference>
<dbReference type="AlphaFoldDB" id="A0A1B2DH84"/>
<dbReference type="PANTHER" id="PTHR30575:SF0">
    <property type="entry name" value="XAA-ARG DIPEPTIDASE"/>
    <property type="match status" value="1"/>
</dbReference>
<evidence type="ECO:0000256" key="1">
    <source>
        <dbReference type="SAM" id="MobiDB-lite"/>
    </source>
</evidence>
<dbReference type="GO" id="GO:0071713">
    <property type="term" value="F:para-aminobenzoyl-glutamate hydrolase activity"/>
    <property type="evidence" value="ECO:0007669"/>
    <property type="project" value="TreeGrafter"/>
</dbReference>
<dbReference type="SUPFAM" id="SSF55031">
    <property type="entry name" value="Bacterial exopeptidase dimerisation domain"/>
    <property type="match status" value="1"/>
</dbReference>
<dbReference type="PANTHER" id="PTHR30575">
    <property type="entry name" value="PEPTIDASE M20"/>
    <property type="match status" value="1"/>
</dbReference>
<proteinExistence type="predicted"/>